<evidence type="ECO:0000313" key="2">
    <source>
        <dbReference type="Proteomes" id="UP000199339"/>
    </source>
</evidence>
<dbReference type="GO" id="GO:0032259">
    <property type="term" value="P:methylation"/>
    <property type="evidence" value="ECO:0007669"/>
    <property type="project" value="UniProtKB-KW"/>
</dbReference>
<dbReference type="RefSeq" id="WP_092002656.1">
    <property type="nucleotide sequence ID" value="NZ_FOUR01000004.1"/>
</dbReference>
<dbReference type="InterPro" id="IPR029063">
    <property type="entry name" value="SAM-dependent_MTases_sf"/>
</dbReference>
<dbReference type="AlphaFoldDB" id="A0A1I4W208"/>
<accession>A0A1I4W208</accession>
<dbReference type="OrthoDB" id="9791837at2"/>
<dbReference type="EMBL" id="FOUR01000004">
    <property type="protein sequence ID" value="SFN07440.1"/>
    <property type="molecule type" value="Genomic_DNA"/>
</dbReference>
<evidence type="ECO:0000313" key="1">
    <source>
        <dbReference type="EMBL" id="SFN07440.1"/>
    </source>
</evidence>
<reference evidence="2" key="1">
    <citation type="submission" date="2016-10" db="EMBL/GenBank/DDBJ databases">
        <authorList>
            <person name="Varghese N."/>
            <person name="Submissions S."/>
        </authorList>
    </citation>
    <scope>NUCLEOTIDE SEQUENCE [LARGE SCALE GENOMIC DNA]</scope>
    <source>
        <strain evidence="2">CGMCC 1.6775</strain>
    </source>
</reference>
<dbReference type="PANTHER" id="PTHR43861">
    <property type="entry name" value="TRANS-ACONITATE 2-METHYLTRANSFERASE-RELATED"/>
    <property type="match status" value="1"/>
</dbReference>
<sequence length="208" mass="23464">MSKDYFAHKADTYEQNRDRVDNVSNIANTILEKAHIEPSMHLMDFGSGTGLLLERIAPHVKKITAVDISPSMNRQLSEKRASLNCELEIKEIDLEKQSIDERFDGIISSMTMHHVRDIEAMFRRFRELLKPGGFIAISDLDKEDGTFHSEDTGVFHFGFERDEIARAAEQAGFSGVEVVSASAIEKEDRSFPVFLLTASTTSDDNSHR</sequence>
<gene>
    <name evidence="1" type="ORF">SAMN04487961_2044</name>
</gene>
<dbReference type="Proteomes" id="UP000199339">
    <property type="component" value="Unassembled WGS sequence"/>
</dbReference>
<keyword evidence="1" id="KW-0808">Transferase</keyword>
<dbReference type="Pfam" id="PF13489">
    <property type="entry name" value="Methyltransf_23"/>
    <property type="match status" value="1"/>
</dbReference>
<protein>
    <submittedName>
        <fullName evidence="1">Methyltransferase domain-containing protein</fullName>
    </submittedName>
</protein>
<name>A0A1I4W208_9GAMM</name>
<proteinExistence type="predicted"/>
<dbReference type="Gene3D" id="3.40.50.150">
    <property type="entry name" value="Vaccinia Virus protein VP39"/>
    <property type="match status" value="1"/>
</dbReference>
<dbReference type="CDD" id="cd02440">
    <property type="entry name" value="AdoMet_MTases"/>
    <property type="match status" value="1"/>
</dbReference>
<organism evidence="1 2">
    <name type="scientific">Marinobacter pelagius</name>
    <dbReference type="NCBI Taxonomy" id="379482"/>
    <lineage>
        <taxon>Bacteria</taxon>
        <taxon>Pseudomonadati</taxon>
        <taxon>Pseudomonadota</taxon>
        <taxon>Gammaproteobacteria</taxon>
        <taxon>Pseudomonadales</taxon>
        <taxon>Marinobacteraceae</taxon>
        <taxon>Marinobacter</taxon>
    </lineage>
</organism>
<keyword evidence="2" id="KW-1185">Reference proteome</keyword>
<dbReference type="GO" id="GO:0008168">
    <property type="term" value="F:methyltransferase activity"/>
    <property type="evidence" value="ECO:0007669"/>
    <property type="project" value="UniProtKB-KW"/>
</dbReference>
<dbReference type="SUPFAM" id="SSF53335">
    <property type="entry name" value="S-adenosyl-L-methionine-dependent methyltransferases"/>
    <property type="match status" value="1"/>
</dbReference>
<keyword evidence="1" id="KW-0489">Methyltransferase</keyword>